<keyword evidence="3" id="KW-1185">Reference proteome</keyword>
<proteinExistence type="predicted"/>
<dbReference type="Gene3D" id="2.60.40.4270">
    <property type="entry name" value="Listeria-Bacteroides repeat domain"/>
    <property type="match status" value="1"/>
</dbReference>
<accession>A0A1I3ISC3</accession>
<sequence>MREIFKTSKIKYLFFTILLFIFTACEGFNFEFNGDLRAHIEEDVGVTYSFYEYPDLNSQHIDKIFITGKTISNSDFPSYVHDDTLLVGWQYLCNSETGSKQMPNYFTFNEKNYINSIRPGITDESLYAIWKKKCTITFVTNWPGVELDPVIMPEGDLLQWPNVERQGNWVLWNWCTDKELTQWYNFSEPVTEDMTLYGRWVEVRTITYHKNDGSGEETRWDYQINTENVFADYMFRPRDGYGFMGWSDTPSGGVKKYPGDSFTITQDMDFYAVWSSDLVTVTYIDKYGAFPNKKVRVARNSRYSVGHAYSDYSWYTDLGEIWVTSGKTIYGYDESANVPMVNGAPNVKYSRWGWYETTDNQGQWRGSNYITITSNKTFYVYWDDMIVEGGDVLVGITFEESPDSDIPGLVSGPTVSGSTYTFTASTGYDEYRWYFDGVYQSSSSTNVLEIGTGALFPGIYNITLVVRQGTDYYSWQGTLTKS</sequence>
<dbReference type="GO" id="GO:0030313">
    <property type="term" value="C:cell envelope"/>
    <property type="evidence" value="ECO:0007669"/>
    <property type="project" value="UniProtKB-SubCell"/>
</dbReference>
<evidence type="ECO:0000256" key="1">
    <source>
        <dbReference type="ARBA" id="ARBA00004196"/>
    </source>
</evidence>
<dbReference type="OrthoDB" id="363253at2"/>
<dbReference type="EMBL" id="FORI01000002">
    <property type="protein sequence ID" value="SFI50792.1"/>
    <property type="molecule type" value="Genomic_DNA"/>
</dbReference>
<dbReference type="InterPro" id="IPR042229">
    <property type="entry name" value="Listeria/Bacterioides_rpt_sf"/>
</dbReference>
<dbReference type="Pfam" id="PF09479">
    <property type="entry name" value="Flg_new"/>
    <property type="match status" value="2"/>
</dbReference>
<evidence type="ECO:0000313" key="3">
    <source>
        <dbReference type="Proteomes" id="UP000182737"/>
    </source>
</evidence>
<gene>
    <name evidence="2" type="ORF">SAMN04487775_102101</name>
</gene>
<dbReference type="PROSITE" id="PS51257">
    <property type="entry name" value="PROKAR_LIPOPROTEIN"/>
    <property type="match status" value="1"/>
</dbReference>
<protein>
    <submittedName>
        <fullName evidence="2">Repeat domain (List_Bact_rpt)</fullName>
    </submittedName>
</protein>
<dbReference type="AlphaFoldDB" id="A0A1I3ISC3"/>
<comment type="subcellular location">
    <subcellularLocation>
        <location evidence="1">Cell envelope</location>
    </subcellularLocation>
</comment>
<reference evidence="3" key="1">
    <citation type="submission" date="2016-10" db="EMBL/GenBank/DDBJ databases">
        <authorList>
            <person name="Varghese N."/>
            <person name="Submissions S."/>
        </authorList>
    </citation>
    <scope>NUCLEOTIDE SEQUENCE [LARGE SCALE GENOMIC DNA]</scope>
    <source>
        <strain evidence="3">XBD1002</strain>
    </source>
</reference>
<organism evidence="2 3">
    <name type="scientific">Treponema bryantii</name>
    <dbReference type="NCBI Taxonomy" id="163"/>
    <lineage>
        <taxon>Bacteria</taxon>
        <taxon>Pseudomonadati</taxon>
        <taxon>Spirochaetota</taxon>
        <taxon>Spirochaetia</taxon>
        <taxon>Spirochaetales</taxon>
        <taxon>Treponemataceae</taxon>
        <taxon>Treponema</taxon>
    </lineage>
</organism>
<dbReference type="InterPro" id="IPR013378">
    <property type="entry name" value="InlB-like_B-rpt"/>
</dbReference>
<dbReference type="RefSeq" id="WP_074930456.1">
    <property type="nucleotide sequence ID" value="NZ_FORI01000002.1"/>
</dbReference>
<dbReference type="Proteomes" id="UP000182737">
    <property type="component" value="Unassembled WGS sequence"/>
</dbReference>
<name>A0A1I3ISC3_9SPIR</name>
<evidence type="ECO:0000313" key="2">
    <source>
        <dbReference type="EMBL" id="SFI50792.1"/>
    </source>
</evidence>